<dbReference type="SUPFAM" id="SSF53335">
    <property type="entry name" value="S-adenosyl-L-methionine-dependent methyltransferases"/>
    <property type="match status" value="1"/>
</dbReference>
<reference evidence="5 6" key="1">
    <citation type="submission" date="2020-08" db="EMBL/GenBank/DDBJ databases">
        <title>A Genomic Blueprint of the Chicken Gut Microbiome.</title>
        <authorList>
            <person name="Gilroy R."/>
            <person name="Ravi A."/>
            <person name="Getino M."/>
            <person name="Pursley I."/>
            <person name="Horton D.L."/>
            <person name="Alikhan N.-F."/>
            <person name="Baker D."/>
            <person name="Gharbi K."/>
            <person name="Hall N."/>
            <person name="Watson M."/>
            <person name="Adriaenssens E.M."/>
            <person name="Foster-Nyarko E."/>
            <person name="Jarju S."/>
            <person name="Secka A."/>
            <person name="Antonio M."/>
            <person name="Oren A."/>
            <person name="Chaudhuri R."/>
            <person name="La Ragione R.M."/>
            <person name="Hildebrand F."/>
            <person name="Pallen M.J."/>
        </authorList>
    </citation>
    <scope>NUCLEOTIDE SEQUENCE [LARGE SCALE GENOMIC DNA]</scope>
    <source>
        <strain evidence="5 6">Sa1CVN1</strain>
    </source>
</reference>
<comment type="similarity">
    <text evidence="1">Belongs to the N(4)/N(6)-methyltransferase family.</text>
</comment>
<keyword evidence="2" id="KW-0489">Methyltransferase</keyword>
<dbReference type="PRINTS" id="PR00508">
    <property type="entry name" value="S21N4MTFRASE"/>
</dbReference>
<protein>
    <submittedName>
        <fullName evidence="5">Site-specific DNA-methyltransferase</fullName>
    </submittedName>
</protein>
<comment type="caution">
    <text evidence="5">The sequence shown here is derived from an EMBL/GenBank/DDBJ whole genome shotgun (WGS) entry which is preliminary data.</text>
</comment>
<feature type="domain" description="DNA methylase N-4/N-6" evidence="4">
    <location>
        <begin position="75"/>
        <end position="403"/>
    </location>
</feature>
<gene>
    <name evidence="5" type="ORF">H9625_10550</name>
</gene>
<dbReference type="InterPro" id="IPR029063">
    <property type="entry name" value="SAM-dependent_MTases_sf"/>
</dbReference>
<dbReference type="PROSITE" id="PS00092">
    <property type="entry name" value="N6_MTASE"/>
    <property type="match status" value="1"/>
</dbReference>
<dbReference type="EMBL" id="JACSPP010000032">
    <property type="protein sequence ID" value="MBD8040866.1"/>
    <property type="molecule type" value="Genomic_DNA"/>
</dbReference>
<accession>A0ABR8Y9I1</accession>
<evidence type="ECO:0000259" key="4">
    <source>
        <dbReference type="Pfam" id="PF01555"/>
    </source>
</evidence>
<dbReference type="InterPro" id="IPR002052">
    <property type="entry name" value="DNA_methylase_N6_adenine_CS"/>
</dbReference>
<organism evidence="5 6">
    <name type="scientific">Phocaeicola intestinalis</name>
    <dbReference type="NCBI Taxonomy" id="2762212"/>
    <lineage>
        <taxon>Bacteria</taxon>
        <taxon>Pseudomonadati</taxon>
        <taxon>Bacteroidota</taxon>
        <taxon>Bacteroidia</taxon>
        <taxon>Bacteroidales</taxon>
        <taxon>Bacteroidaceae</taxon>
        <taxon>Phocaeicola</taxon>
    </lineage>
</organism>
<dbReference type="Pfam" id="PF01555">
    <property type="entry name" value="N6_N4_Mtase"/>
    <property type="match status" value="1"/>
</dbReference>
<dbReference type="InterPro" id="IPR002941">
    <property type="entry name" value="DNA_methylase_N4/N6"/>
</dbReference>
<dbReference type="Gene3D" id="3.40.50.150">
    <property type="entry name" value="Vaccinia Virus protein VP39"/>
    <property type="match status" value="1"/>
</dbReference>
<evidence type="ECO:0000313" key="5">
    <source>
        <dbReference type="EMBL" id="MBD8040866.1"/>
    </source>
</evidence>
<dbReference type="Proteomes" id="UP000620874">
    <property type="component" value="Unassembled WGS sequence"/>
</dbReference>
<evidence type="ECO:0000256" key="2">
    <source>
        <dbReference type="ARBA" id="ARBA00022603"/>
    </source>
</evidence>
<evidence type="ECO:0000256" key="1">
    <source>
        <dbReference type="ARBA" id="ARBA00006594"/>
    </source>
</evidence>
<name>A0ABR8Y9I1_9BACT</name>
<sequence>MAQNNKNKLELTWIGKYDEHQSLEPRILIENKEYSYGKPETSTLPNGKPWNGNMLIHGDNLLALKALEQDLSGQVKCIYIDPPFNTGSRIDADGKEIGYDDGIEHSTWLSMMYARFNVLYNLLREDGAIFVHLDDNEADYCKIILDEIFGRSNFMNRITVDARSPSAFSTVNPGMFVSSEYILFYAKDRSNLIENRIRVPRTPDYAYNKFILNYDLPYSEWEFISVSEAFSKYGKVKSSNPETILKAYNKFIIENAERICRYTAISDSGAGQKVIELKKKSLVNPNDIFMLERNGLDNIYIINGQQLAFYSKNIQEIDGKCQPSKLLTDIWTDIAWEGIAKEGGVTFKRGKKPEKLIKRCLEIATSNPEDIVLDSFLGSGTTAAVAQKMDRRYIGIELGNHAYTHCVPRLKMVTDGTDQGGISKTQNWHGGSGFKFYELAPSLLKEDKYGNLVINKEYNADMLAAAMAKQEGYTYHPDQEVYWKQGFGSETDFIYTTTQFMTVEALSAIHDTMAEEETLLICCTAFQKECKQAFGNITIKKIPQMLLGRCEFDKDDYSLNIIDMPEMMESEEEETEE</sequence>
<keyword evidence="6" id="KW-1185">Reference proteome</keyword>
<proteinExistence type="inferred from homology"/>
<evidence type="ECO:0000313" key="6">
    <source>
        <dbReference type="Proteomes" id="UP000620874"/>
    </source>
</evidence>
<keyword evidence="3" id="KW-0808">Transferase</keyword>
<dbReference type="InterPro" id="IPR001091">
    <property type="entry name" value="RM_Methyltransferase"/>
</dbReference>
<evidence type="ECO:0000256" key="3">
    <source>
        <dbReference type="ARBA" id="ARBA00022679"/>
    </source>
</evidence>